<dbReference type="Pfam" id="PF13508">
    <property type="entry name" value="Acetyltransf_7"/>
    <property type="match status" value="1"/>
</dbReference>
<sequence>MIRALSLQDDDTLEQLWRLQHVAYRLEAEKIGFDKIPPLLDTMDTLRVCGEQFYGAVNEDEEIIGAIATEAEQPGSLTISRMMVHPAHFRKGIAGSLIEHVLEQHRDVPLFIVSTGTLNTPAVSLYQKYGFRPVAVQQIAPGVELKTFHLNNMNLHV</sequence>
<dbReference type="EMBL" id="JBHILM010000043">
    <property type="protein sequence ID" value="MFB5684581.1"/>
    <property type="molecule type" value="Genomic_DNA"/>
</dbReference>
<evidence type="ECO:0000256" key="1">
    <source>
        <dbReference type="ARBA" id="ARBA00022679"/>
    </source>
</evidence>
<keyword evidence="2 4" id="KW-0012">Acyltransferase</keyword>
<comment type="caution">
    <text evidence="4">The sequence shown here is derived from an EMBL/GenBank/DDBJ whole genome shotgun (WGS) entry which is preliminary data.</text>
</comment>
<reference evidence="4 5" key="1">
    <citation type="submission" date="2024-09" db="EMBL/GenBank/DDBJ databases">
        <authorList>
            <person name="Ruan L."/>
        </authorList>
    </citation>
    <scope>NUCLEOTIDE SEQUENCE [LARGE SCALE GENOMIC DNA]</scope>
    <source>
        <strain evidence="4 5">D33</strain>
    </source>
</reference>
<dbReference type="CDD" id="cd04301">
    <property type="entry name" value="NAT_SF"/>
    <property type="match status" value="1"/>
</dbReference>
<dbReference type="PROSITE" id="PS51186">
    <property type="entry name" value="GNAT"/>
    <property type="match status" value="1"/>
</dbReference>
<dbReference type="Gene3D" id="3.40.630.30">
    <property type="match status" value="1"/>
</dbReference>
<feature type="domain" description="N-acetyltransferase" evidence="3">
    <location>
        <begin position="1"/>
        <end position="149"/>
    </location>
</feature>
<dbReference type="SUPFAM" id="SSF55729">
    <property type="entry name" value="Acyl-CoA N-acyltransferases (Nat)"/>
    <property type="match status" value="1"/>
</dbReference>
<keyword evidence="1 4" id="KW-0808">Transferase</keyword>
<dbReference type="GO" id="GO:0016746">
    <property type="term" value="F:acyltransferase activity"/>
    <property type="evidence" value="ECO:0007669"/>
    <property type="project" value="UniProtKB-KW"/>
</dbReference>
<dbReference type="InterPro" id="IPR016181">
    <property type="entry name" value="Acyl_CoA_acyltransferase"/>
</dbReference>
<organism evidence="4 5">
    <name type="scientific">Paenibacillus terreus</name>
    <dbReference type="NCBI Taxonomy" id="1387834"/>
    <lineage>
        <taxon>Bacteria</taxon>
        <taxon>Bacillati</taxon>
        <taxon>Bacillota</taxon>
        <taxon>Bacilli</taxon>
        <taxon>Bacillales</taxon>
        <taxon>Paenibacillaceae</taxon>
        <taxon>Paenibacillus</taxon>
    </lineage>
</organism>
<dbReference type="InterPro" id="IPR050832">
    <property type="entry name" value="Bact_Acetyltransf"/>
</dbReference>
<keyword evidence="5" id="KW-1185">Reference proteome</keyword>
<evidence type="ECO:0000259" key="3">
    <source>
        <dbReference type="PROSITE" id="PS51186"/>
    </source>
</evidence>
<evidence type="ECO:0000256" key="2">
    <source>
        <dbReference type="ARBA" id="ARBA00023315"/>
    </source>
</evidence>
<dbReference type="RefSeq" id="WP_375528250.1">
    <property type="nucleotide sequence ID" value="NZ_JBHILM010000043.1"/>
</dbReference>
<gene>
    <name evidence="4" type="ORF">ACE3NQ_27105</name>
</gene>
<dbReference type="EC" id="2.3.-.-" evidence="4"/>
<name>A0ABV5BJ84_9BACL</name>
<dbReference type="InterPro" id="IPR000182">
    <property type="entry name" value="GNAT_dom"/>
</dbReference>
<proteinExistence type="predicted"/>
<accession>A0ABV5BJ84</accession>
<protein>
    <submittedName>
        <fullName evidence="4">GNAT family N-acetyltransferase</fullName>
        <ecNumber evidence="4">2.3.-.-</ecNumber>
    </submittedName>
</protein>
<evidence type="ECO:0000313" key="4">
    <source>
        <dbReference type="EMBL" id="MFB5684581.1"/>
    </source>
</evidence>
<dbReference type="Proteomes" id="UP001580407">
    <property type="component" value="Unassembled WGS sequence"/>
</dbReference>
<evidence type="ECO:0000313" key="5">
    <source>
        <dbReference type="Proteomes" id="UP001580407"/>
    </source>
</evidence>
<dbReference type="PANTHER" id="PTHR43877">
    <property type="entry name" value="AMINOALKYLPHOSPHONATE N-ACETYLTRANSFERASE-RELATED-RELATED"/>
    <property type="match status" value="1"/>
</dbReference>